<keyword evidence="3" id="KW-1185">Reference proteome</keyword>
<sequence length="42" mass="4988">MLHKTVTRRFVHWVIGIVMLFAFAGQAMGRRLTIRWEKSKNT</sequence>
<evidence type="ECO:0000256" key="1">
    <source>
        <dbReference type="SAM" id="Phobius"/>
    </source>
</evidence>
<gene>
    <name evidence="2" type="ORF">SK3146_03676</name>
</gene>
<keyword evidence="1" id="KW-0812">Transmembrane</keyword>
<evidence type="ECO:0008006" key="4">
    <source>
        <dbReference type="Google" id="ProtNLM"/>
    </source>
</evidence>
<evidence type="ECO:0000313" key="2">
    <source>
        <dbReference type="EMBL" id="UQZ84430.1"/>
    </source>
</evidence>
<keyword evidence="1" id="KW-0472">Membrane</keyword>
<name>A0ABY4RR30_9BACL</name>
<proteinExistence type="predicted"/>
<accession>A0ABY4RR30</accession>
<reference evidence="2" key="2">
    <citation type="journal article" date="2021" name="J Anim Sci Technol">
        <title>Complete genome sequence of Paenibacillus konkukensis sp. nov. SK3146 as a potential probiotic strain.</title>
        <authorList>
            <person name="Jung H.I."/>
            <person name="Park S."/>
            <person name="Niu K.M."/>
            <person name="Lee S.W."/>
            <person name="Kothari D."/>
            <person name="Yi K.J."/>
            <person name="Kim S.K."/>
        </authorList>
    </citation>
    <scope>NUCLEOTIDE SEQUENCE</scope>
    <source>
        <strain evidence="2">SK3146</strain>
    </source>
</reference>
<dbReference type="Proteomes" id="UP001057134">
    <property type="component" value="Chromosome"/>
</dbReference>
<keyword evidence="1" id="KW-1133">Transmembrane helix</keyword>
<feature type="transmembrane region" description="Helical" evidence="1">
    <location>
        <begin position="12"/>
        <end position="29"/>
    </location>
</feature>
<protein>
    <recommendedName>
        <fullName evidence="4">Cytochrome b561 bacterial/Ni-hydrogenase domain-containing protein</fullName>
    </recommendedName>
</protein>
<reference evidence="2" key="1">
    <citation type="submission" date="2018-02" db="EMBL/GenBank/DDBJ databases">
        <authorList>
            <person name="Kim S.-K."/>
            <person name="Jung H.-I."/>
            <person name="Lee S.-W."/>
        </authorList>
    </citation>
    <scope>NUCLEOTIDE SEQUENCE</scope>
    <source>
        <strain evidence="2">SK3146</strain>
    </source>
</reference>
<dbReference type="RefSeq" id="WP_283942766.1">
    <property type="nucleotide sequence ID" value="NZ_CP027059.1"/>
</dbReference>
<dbReference type="EMBL" id="CP027059">
    <property type="protein sequence ID" value="UQZ84430.1"/>
    <property type="molecule type" value="Genomic_DNA"/>
</dbReference>
<organism evidence="2 3">
    <name type="scientific">Paenibacillus konkukensis</name>
    <dbReference type="NCBI Taxonomy" id="2020716"/>
    <lineage>
        <taxon>Bacteria</taxon>
        <taxon>Bacillati</taxon>
        <taxon>Bacillota</taxon>
        <taxon>Bacilli</taxon>
        <taxon>Bacillales</taxon>
        <taxon>Paenibacillaceae</taxon>
        <taxon>Paenibacillus</taxon>
    </lineage>
</organism>
<evidence type="ECO:0000313" key="3">
    <source>
        <dbReference type="Proteomes" id="UP001057134"/>
    </source>
</evidence>